<keyword evidence="6" id="KW-1185">Reference proteome</keyword>
<dbReference type="InterPro" id="IPR035979">
    <property type="entry name" value="RBD_domain_sf"/>
</dbReference>
<dbReference type="PANTHER" id="PTHR10352">
    <property type="entry name" value="EUKARYOTIC TRANSLATION INITIATION FACTOR 3 SUBUNIT G"/>
    <property type="match status" value="1"/>
</dbReference>
<protein>
    <recommendedName>
        <fullName evidence="4">RRM domain-containing protein</fullName>
    </recommendedName>
</protein>
<dbReference type="STRING" id="97359.A0A550CEH4"/>
<feature type="compositionally biased region" description="Basic and acidic residues" evidence="3">
    <location>
        <begin position="103"/>
        <end position="121"/>
    </location>
</feature>
<dbReference type="InterPro" id="IPR000504">
    <property type="entry name" value="RRM_dom"/>
</dbReference>
<reference evidence="5 6" key="1">
    <citation type="journal article" date="2019" name="New Phytol.">
        <title>Comparative genomics reveals unique wood-decay strategies and fruiting body development in the Schizophyllaceae.</title>
        <authorList>
            <person name="Almasi E."/>
            <person name="Sahu N."/>
            <person name="Krizsan K."/>
            <person name="Balint B."/>
            <person name="Kovacs G.M."/>
            <person name="Kiss B."/>
            <person name="Cseklye J."/>
            <person name="Drula E."/>
            <person name="Henrissat B."/>
            <person name="Nagy I."/>
            <person name="Chovatia M."/>
            <person name="Adam C."/>
            <person name="LaButti K."/>
            <person name="Lipzen A."/>
            <person name="Riley R."/>
            <person name="Grigoriev I.V."/>
            <person name="Nagy L.G."/>
        </authorList>
    </citation>
    <scope>NUCLEOTIDE SEQUENCE [LARGE SCALE GENOMIC DNA]</scope>
    <source>
        <strain evidence="5 6">NL-1724</strain>
    </source>
</reference>
<dbReference type="CDD" id="cd12565">
    <property type="entry name" value="RRM1_MRD1"/>
    <property type="match status" value="1"/>
</dbReference>
<dbReference type="OrthoDB" id="439639at2759"/>
<evidence type="ECO:0000313" key="6">
    <source>
        <dbReference type="Proteomes" id="UP000320762"/>
    </source>
</evidence>
<dbReference type="SMART" id="SM00360">
    <property type="entry name" value="RRM"/>
    <property type="match status" value="5"/>
</dbReference>
<sequence length="736" mass="81001">MSRLIIKNLPSYVTPDRLRQHFEQKGAPHGTLTDVKVAMKQDGTSRRFGFVGYKSEQEAQAARNYFHKTFIDATRIMVDDVEGIQERPRKRRKLDGDGGVPEKPTKEAKQPRDAKDVKKSSQLDQYLEVMQPRAAKGPAWADGQQSLQPPVPPAQDEPAEDAMDTTEDAKDEGASDLDWLRKHTSKNVDTADRVFEQSDNEEDSNEPEAIAAAQPSEDPTIEMIKQTARLFVRNLAFSCSDAELTELFSPLGTLSQVHIPVDATTKQSKGVAYVTFANPEDAVTAYQVMDKKSFQGRILHILPAVDRRPKPEDASDKKKTVKDEKQAQRKALAGKEFNWSMLFMNSDAVASSIADRMNIDKSSILNPEESDNAAVRLALAETHIIQETKSYLESQGVNLTSFASQQRSDTAILVKNIPYGTSDAQIRELFESSGSLARVIVPPAGTMAIVEFENAADAQKGFRAVAYRRLGNSVIYLEKGPAGMFDGAPAPPVTIPDTEEAEDEPALSAGTTLFVKNLSFATSSERLVQIFGGLPGFSFARVQMKPDPKKPNGRLSMGYGFVGFKAAEDAKRALKSMSGFVLDGHTLQVKFAGRGAEEDDGARKGAKNAQSTTTKMIVKNVPFEATKKDIRELFGAHGQLKSVRLPRKFDARARGFAFLDFVTRQEAENAMAALRHTHLLGRHLVLEWAEEGEQDIDALRKKAGVGFGDGKDLPNRKRKLDMGKVGDVDVDVEGLE</sequence>
<feature type="region of interest" description="Disordered" evidence="3">
    <location>
        <begin position="82"/>
        <end position="219"/>
    </location>
</feature>
<accession>A0A550CEH4</accession>
<evidence type="ECO:0000259" key="4">
    <source>
        <dbReference type="PROSITE" id="PS50102"/>
    </source>
</evidence>
<gene>
    <name evidence="5" type="ORF">BD626DRAFT_402977</name>
</gene>
<dbReference type="PROSITE" id="PS50102">
    <property type="entry name" value="RRM"/>
    <property type="match status" value="5"/>
</dbReference>
<dbReference type="EMBL" id="VDMD01000010">
    <property type="protein sequence ID" value="TRM63205.1"/>
    <property type="molecule type" value="Genomic_DNA"/>
</dbReference>
<evidence type="ECO:0000256" key="1">
    <source>
        <dbReference type="ARBA" id="ARBA00022884"/>
    </source>
</evidence>
<dbReference type="Proteomes" id="UP000320762">
    <property type="component" value="Unassembled WGS sequence"/>
</dbReference>
<keyword evidence="1 2" id="KW-0694">RNA-binding</keyword>
<proteinExistence type="predicted"/>
<feature type="domain" description="RRM" evidence="4">
    <location>
        <begin position="410"/>
        <end position="482"/>
    </location>
</feature>
<dbReference type="Gene3D" id="3.30.70.330">
    <property type="match status" value="5"/>
</dbReference>
<feature type="domain" description="RRM" evidence="4">
    <location>
        <begin position="614"/>
        <end position="691"/>
    </location>
</feature>
<dbReference type="CDD" id="cd12320">
    <property type="entry name" value="RRM6_RBM19_RRM5_MRD1"/>
    <property type="match status" value="1"/>
</dbReference>
<feature type="domain" description="RRM" evidence="4">
    <location>
        <begin position="228"/>
        <end position="306"/>
    </location>
</feature>
<evidence type="ECO:0000313" key="5">
    <source>
        <dbReference type="EMBL" id="TRM63205.1"/>
    </source>
</evidence>
<evidence type="ECO:0000256" key="2">
    <source>
        <dbReference type="PROSITE-ProRule" id="PRU00176"/>
    </source>
</evidence>
<dbReference type="AlphaFoldDB" id="A0A550CEH4"/>
<name>A0A550CEH4_9AGAR</name>
<comment type="caution">
    <text evidence="5">The sequence shown here is derived from an EMBL/GenBank/DDBJ whole genome shotgun (WGS) entry which is preliminary data.</text>
</comment>
<feature type="compositionally biased region" description="Acidic residues" evidence="3">
    <location>
        <begin position="157"/>
        <end position="166"/>
    </location>
</feature>
<feature type="compositionally biased region" description="Basic and acidic residues" evidence="3">
    <location>
        <begin position="167"/>
        <end position="181"/>
    </location>
</feature>
<dbReference type="SUPFAM" id="SSF54928">
    <property type="entry name" value="RNA-binding domain, RBD"/>
    <property type="match status" value="3"/>
</dbReference>
<feature type="region of interest" description="Disordered" evidence="3">
    <location>
        <begin position="306"/>
        <end position="327"/>
    </location>
</feature>
<dbReference type="InterPro" id="IPR012677">
    <property type="entry name" value="Nucleotide-bd_a/b_plait_sf"/>
</dbReference>
<organism evidence="5 6">
    <name type="scientific">Schizophyllum amplum</name>
    <dbReference type="NCBI Taxonomy" id="97359"/>
    <lineage>
        <taxon>Eukaryota</taxon>
        <taxon>Fungi</taxon>
        <taxon>Dikarya</taxon>
        <taxon>Basidiomycota</taxon>
        <taxon>Agaricomycotina</taxon>
        <taxon>Agaricomycetes</taxon>
        <taxon>Agaricomycetidae</taxon>
        <taxon>Agaricales</taxon>
        <taxon>Schizophyllaceae</taxon>
        <taxon>Schizophyllum</taxon>
    </lineage>
</organism>
<dbReference type="GO" id="GO:0003723">
    <property type="term" value="F:RNA binding"/>
    <property type="evidence" value="ECO:0007669"/>
    <property type="project" value="UniProtKB-UniRule"/>
</dbReference>
<dbReference type="Pfam" id="PF00076">
    <property type="entry name" value="RRM_1"/>
    <property type="match status" value="5"/>
</dbReference>
<feature type="domain" description="RRM" evidence="4">
    <location>
        <begin position="511"/>
        <end position="594"/>
    </location>
</feature>
<feature type="domain" description="RRM" evidence="4">
    <location>
        <begin position="2"/>
        <end position="83"/>
    </location>
</feature>
<evidence type="ECO:0000256" key="3">
    <source>
        <dbReference type="SAM" id="MobiDB-lite"/>
    </source>
</evidence>